<dbReference type="AlphaFoldDB" id="A0A7W9L1S6"/>
<dbReference type="Pfam" id="PF03932">
    <property type="entry name" value="CutC"/>
    <property type="match status" value="1"/>
</dbReference>
<dbReference type="GO" id="GO:0005737">
    <property type="term" value="C:cytoplasm"/>
    <property type="evidence" value="ECO:0007669"/>
    <property type="project" value="UniProtKB-SubCell"/>
</dbReference>
<dbReference type="EMBL" id="JACHOO010000003">
    <property type="protein sequence ID" value="MBB5752964.1"/>
    <property type="molecule type" value="Genomic_DNA"/>
</dbReference>
<comment type="similarity">
    <text evidence="1 2">Belongs to the CutC family.</text>
</comment>
<comment type="caution">
    <text evidence="3">The sequence shown here is derived from an EMBL/GenBank/DDBJ whole genome shotgun (WGS) entry which is preliminary data.</text>
</comment>
<dbReference type="SUPFAM" id="SSF110395">
    <property type="entry name" value="CutC-like"/>
    <property type="match status" value="1"/>
</dbReference>
<dbReference type="GO" id="GO:0005507">
    <property type="term" value="F:copper ion binding"/>
    <property type="evidence" value="ECO:0007669"/>
    <property type="project" value="TreeGrafter"/>
</dbReference>
<dbReference type="RefSeq" id="WP_183855226.1">
    <property type="nucleotide sequence ID" value="NZ_JACHOO010000003.1"/>
</dbReference>
<keyword evidence="2" id="KW-0963">Cytoplasm</keyword>
<accession>A0A7W9L1S6</accession>
<protein>
    <recommendedName>
        <fullName evidence="2">PF03932 family protein CutC</fullName>
    </recommendedName>
</protein>
<dbReference type="InterPro" id="IPR005627">
    <property type="entry name" value="CutC-like"/>
</dbReference>
<evidence type="ECO:0000313" key="3">
    <source>
        <dbReference type="EMBL" id="MBB5752964.1"/>
    </source>
</evidence>
<name>A0A7W9L1S6_9HYPH</name>
<reference evidence="3 4" key="1">
    <citation type="submission" date="2020-08" db="EMBL/GenBank/DDBJ databases">
        <title>Genomic Encyclopedia of Type Strains, Phase IV (KMG-IV): sequencing the most valuable type-strain genomes for metagenomic binning, comparative biology and taxonomic classification.</title>
        <authorList>
            <person name="Goeker M."/>
        </authorList>
    </citation>
    <scope>NUCLEOTIDE SEQUENCE [LARGE SCALE GENOMIC DNA]</scope>
    <source>
        <strain evidence="3 4">DSM 16268</strain>
    </source>
</reference>
<dbReference type="HAMAP" id="MF_00795">
    <property type="entry name" value="CutC"/>
    <property type="match status" value="1"/>
</dbReference>
<evidence type="ECO:0000313" key="4">
    <source>
        <dbReference type="Proteomes" id="UP000523821"/>
    </source>
</evidence>
<dbReference type="PANTHER" id="PTHR12598">
    <property type="entry name" value="COPPER HOMEOSTASIS PROTEIN CUTC"/>
    <property type="match status" value="1"/>
</dbReference>
<sequence>MTITVEICVDTPDGLAAALAAGADRIELCAALALGGLTPSAGLISLAAGLAIPVYAMVRPREGDFLATPAEIDQMRRDIDAIRAAGLAGVVFGVSDVDGRLDTEALGRLVAHAEGLGTTLHRAFDLAPDPFEAIETAIALGFERVLTSGGALRVEDALPRVAALIAQAAGRIAVMPGGGVTAENAETILKKTGAVEIHASCRQARLDIAPAAVALGFATAPTRPATSESGVRALVEAVRAGLSGSWRDDWGAHIG</sequence>
<dbReference type="Gene3D" id="3.20.20.380">
    <property type="entry name" value="Copper homeostasis (CutC) domain"/>
    <property type="match status" value="1"/>
</dbReference>
<dbReference type="PANTHER" id="PTHR12598:SF0">
    <property type="entry name" value="COPPER HOMEOSTASIS PROTEIN CUTC HOMOLOG"/>
    <property type="match status" value="1"/>
</dbReference>
<proteinExistence type="inferred from homology"/>
<evidence type="ECO:0000256" key="2">
    <source>
        <dbReference type="HAMAP-Rule" id="MF_00795"/>
    </source>
</evidence>
<evidence type="ECO:0000256" key="1">
    <source>
        <dbReference type="ARBA" id="ARBA00007768"/>
    </source>
</evidence>
<dbReference type="Proteomes" id="UP000523821">
    <property type="component" value="Unassembled WGS sequence"/>
</dbReference>
<organism evidence="3 4">
    <name type="scientific">Prosthecomicrobium pneumaticum</name>
    <dbReference type="NCBI Taxonomy" id="81895"/>
    <lineage>
        <taxon>Bacteria</taxon>
        <taxon>Pseudomonadati</taxon>
        <taxon>Pseudomonadota</taxon>
        <taxon>Alphaproteobacteria</taxon>
        <taxon>Hyphomicrobiales</taxon>
        <taxon>Kaistiaceae</taxon>
        <taxon>Prosthecomicrobium</taxon>
    </lineage>
</organism>
<gene>
    <name evidence="2" type="primary">cutC</name>
    <name evidence="3" type="ORF">GGQ63_002018</name>
</gene>
<comment type="caution">
    <text evidence="2">Once thought to be involved in copper homeostasis, experiments in E.coli have shown this is not the case.</text>
</comment>
<comment type="subcellular location">
    <subcellularLocation>
        <location evidence="2">Cytoplasm</location>
    </subcellularLocation>
</comment>
<keyword evidence="4" id="KW-1185">Reference proteome</keyword>
<dbReference type="InterPro" id="IPR036822">
    <property type="entry name" value="CutC-like_dom_sf"/>
</dbReference>